<dbReference type="InterPro" id="IPR020471">
    <property type="entry name" value="AKR"/>
</dbReference>
<sequence length="99" mass="11070">MHHIRTESWSPLAQGGEGVFDQPLILRLAQKYGKSPAQIVIRWHIDSGLVVIPKSVTPKRIDENFDVFDFSLDKSELSELAALDAGKRLGPEPESFNKV</sequence>
<dbReference type="GO" id="GO:1990002">
    <property type="term" value="F:methylglyoxal reductase (NADPH) (acetol producing) activity"/>
    <property type="evidence" value="ECO:0007669"/>
    <property type="project" value="RHEA"/>
</dbReference>
<comment type="catalytic activity">
    <reaction evidence="4">
        <text>hydroxyacetone + NADP(+) = methylglyoxal + NADPH + H(+)</text>
        <dbReference type="Rhea" id="RHEA:27986"/>
        <dbReference type="ChEBI" id="CHEBI:15378"/>
        <dbReference type="ChEBI" id="CHEBI:17158"/>
        <dbReference type="ChEBI" id="CHEBI:27957"/>
        <dbReference type="ChEBI" id="CHEBI:57783"/>
        <dbReference type="ChEBI" id="CHEBI:58349"/>
    </reaction>
</comment>
<evidence type="ECO:0000256" key="2">
    <source>
        <dbReference type="ARBA" id="ARBA00022857"/>
    </source>
</evidence>
<dbReference type="Pfam" id="PF00248">
    <property type="entry name" value="Aldo_ket_red"/>
    <property type="match status" value="1"/>
</dbReference>
<reference evidence="6 7" key="1">
    <citation type="submission" date="2018-06" db="EMBL/GenBank/DDBJ databases">
        <authorList>
            <consortium name="Pathogen Informatics"/>
            <person name="Doyle S."/>
        </authorList>
    </citation>
    <scope>NUCLEOTIDE SEQUENCE [LARGE SCALE GENOMIC DNA]</scope>
    <source>
        <strain evidence="6 7">NCTC11468</strain>
    </source>
</reference>
<dbReference type="EC" id="1.1.1.274" evidence="6"/>
<feature type="domain" description="NADP-dependent oxidoreductase" evidence="5">
    <location>
        <begin position="26"/>
        <end position="84"/>
    </location>
</feature>
<dbReference type="PANTHER" id="PTHR43827:SF3">
    <property type="entry name" value="NADP-DEPENDENT OXIDOREDUCTASE DOMAIN-CONTAINING PROTEIN"/>
    <property type="match status" value="1"/>
</dbReference>
<evidence type="ECO:0000256" key="1">
    <source>
        <dbReference type="ARBA" id="ARBA00007905"/>
    </source>
</evidence>
<dbReference type="PROSITE" id="PS00063">
    <property type="entry name" value="ALDOKETO_REDUCTASE_3"/>
    <property type="match status" value="1"/>
</dbReference>
<name>A0A2X5R107_9GAMM</name>
<gene>
    <name evidence="6" type="primary">dkgA_1</name>
    <name evidence="6" type="ORF">NCTC11468_00627</name>
</gene>
<comment type="similarity">
    <text evidence="1">Belongs to the aldo/keto reductase family.</text>
</comment>
<evidence type="ECO:0000313" key="7">
    <source>
        <dbReference type="Proteomes" id="UP000248758"/>
    </source>
</evidence>
<dbReference type="InterPro" id="IPR036812">
    <property type="entry name" value="NAD(P)_OxRdtase_dom_sf"/>
</dbReference>
<evidence type="ECO:0000256" key="4">
    <source>
        <dbReference type="ARBA" id="ARBA00049445"/>
    </source>
</evidence>
<dbReference type="Proteomes" id="UP000248758">
    <property type="component" value="Chromosome 1"/>
</dbReference>
<keyword evidence="2" id="KW-0521">NADP</keyword>
<protein>
    <submittedName>
        <fullName evidence="6">2,5-diketo-D-gluconic acid reductase A</fullName>
        <ecNumber evidence="6">1.1.1.274</ecNumber>
    </submittedName>
</protein>
<evidence type="ECO:0000259" key="5">
    <source>
        <dbReference type="Pfam" id="PF00248"/>
    </source>
</evidence>
<organism evidence="6 7">
    <name type="scientific">Tatumella ptyseos</name>
    <dbReference type="NCBI Taxonomy" id="82987"/>
    <lineage>
        <taxon>Bacteria</taxon>
        <taxon>Pseudomonadati</taxon>
        <taxon>Pseudomonadota</taxon>
        <taxon>Gammaproteobacteria</taxon>
        <taxon>Enterobacterales</taxon>
        <taxon>Erwiniaceae</taxon>
        <taxon>Tatumella</taxon>
    </lineage>
</organism>
<dbReference type="AlphaFoldDB" id="A0A2X5R107"/>
<dbReference type="EMBL" id="LS483499">
    <property type="protein sequence ID" value="SQK72375.1"/>
    <property type="molecule type" value="Genomic_DNA"/>
</dbReference>
<dbReference type="KEGG" id="tpty:NCTC11468_00627"/>
<evidence type="ECO:0000256" key="3">
    <source>
        <dbReference type="ARBA" id="ARBA00023002"/>
    </source>
</evidence>
<keyword evidence="3 6" id="KW-0560">Oxidoreductase</keyword>
<dbReference type="InterPro" id="IPR023210">
    <property type="entry name" value="NADP_OxRdtase_dom"/>
</dbReference>
<dbReference type="GO" id="GO:0050580">
    <property type="term" value="F:2,5-didehydrogluconate reductase activity"/>
    <property type="evidence" value="ECO:0007669"/>
    <property type="project" value="UniProtKB-EC"/>
</dbReference>
<dbReference type="InterPro" id="IPR018170">
    <property type="entry name" value="Aldo/ket_reductase_CS"/>
</dbReference>
<dbReference type="PANTHER" id="PTHR43827">
    <property type="entry name" value="2,5-DIKETO-D-GLUCONIC ACID REDUCTASE"/>
    <property type="match status" value="1"/>
</dbReference>
<evidence type="ECO:0000313" key="6">
    <source>
        <dbReference type="EMBL" id="SQK72375.1"/>
    </source>
</evidence>
<dbReference type="SUPFAM" id="SSF51430">
    <property type="entry name" value="NAD(P)-linked oxidoreductase"/>
    <property type="match status" value="1"/>
</dbReference>
<dbReference type="Gene3D" id="3.20.20.100">
    <property type="entry name" value="NADP-dependent oxidoreductase domain"/>
    <property type="match status" value="1"/>
</dbReference>
<proteinExistence type="inferred from homology"/>
<accession>A0A2X5R107</accession>